<feature type="transmembrane region" description="Helical" evidence="10">
    <location>
        <begin position="55"/>
        <end position="76"/>
    </location>
</feature>
<keyword evidence="6 13" id="KW-0418">Kinase</keyword>
<dbReference type="EMBL" id="JAGFBF010000001">
    <property type="protein sequence ID" value="MBO2988952.1"/>
    <property type="molecule type" value="Genomic_DNA"/>
</dbReference>
<feature type="transmembrane region" description="Helical" evidence="10">
    <location>
        <begin position="167"/>
        <end position="189"/>
    </location>
</feature>
<gene>
    <name evidence="13" type="ORF">J4H85_02905</name>
</gene>
<dbReference type="Gene3D" id="3.30.565.10">
    <property type="entry name" value="Histidine kinase-like ATPase, C-terminal domain"/>
    <property type="match status" value="1"/>
</dbReference>
<evidence type="ECO:0000256" key="6">
    <source>
        <dbReference type="ARBA" id="ARBA00022777"/>
    </source>
</evidence>
<dbReference type="CDD" id="cd16917">
    <property type="entry name" value="HATPase_UhpB-NarQ-NarX-like"/>
    <property type="match status" value="1"/>
</dbReference>
<keyword evidence="10" id="KW-1133">Transmembrane helix</keyword>
<evidence type="ECO:0000256" key="2">
    <source>
        <dbReference type="ARBA" id="ARBA00012438"/>
    </source>
</evidence>
<evidence type="ECO:0000256" key="3">
    <source>
        <dbReference type="ARBA" id="ARBA00022553"/>
    </source>
</evidence>
<sequence>MLRRWVTNHGRAVDITIVVVYLFGCALAVLLDLIAGSADPEPLTGIFLPALPGYLTWPWILVALFRAAAVATALLFRRRFPLIGLAIVAVMLFGEQGAQTLPNSVAIWFMLYAVPVYRSVAAGWVGFGIAVGAYALQVFINEMWGPFTVGSPGAIVTAEAPGESRDLFVIIVGIFMTALFYLAILLVAINLGNRRRYLSAIIDRAHQLARERDQLAQLAVAEERSRIAREMHDIVAHSVSVMIALSEGAARVAEKAPDAAADAMVRSAETGRTALAEMRRLLGALTEPAASEVEYVPQPGVDELPELIRGFTDAGIQPRLTVLGSAAGDRGQDLAVYRIVQEGLTNVLRYAGPGARVDVTVDRSADRTDVTVRDFGVVPGGPGPLSGVGSGRGLRGLEERVRVFGGHIESGPVPGGGWQLRAILPVSADARERPRDASPGSEAVAAPPAPTPTAPEPPVPNPEEPS</sequence>
<evidence type="ECO:0000313" key="13">
    <source>
        <dbReference type="EMBL" id="MBO2988952.1"/>
    </source>
</evidence>
<keyword evidence="3" id="KW-0597">Phosphoprotein</keyword>
<dbReference type="InterPro" id="IPR050482">
    <property type="entry name" value="Sensor_HK_TwoCompSys"/>
</dbReference>
<evidence type="ECO:0000256" key="10">
    <source>
        <dbReference type="SAM" id="Phobius"/>
    </source>
</evidence>
<keyword evidence="14" id="KW-1185">Reference proteome</keyword>
<evidence type="ECO:0000259" key="12">
    <source>
        <dbReference type="Pfam" id="PF07730"/>
    </source>
</evidence>
<dbReference type="PANTHER" id="PTHR24421">
    <property type="entry name" value="NITRATE/NITRITE SENSOR PROTEIN NARX-RELATED"/>
    <property type="match status" value="1"/>
</dbReference>
<name>A0A939QB32_9MICO</name>
<keyword evidence="5" id="KW-0547">Nucleotide-binding</keyword>
<organism evidence="13 14">
    <name type="scientific">Leucobacter tardus</name>
    <dbReference type="NCBI Taxonomy" id="501483"/>
    <lineage>
        <taxon>Bacteria</taxon>
        <taxon>Bacillati</taxon>
        <taxon>Actinomycetota</taxon>
        <taxon>Actinomycetes</taxon>
        <taxon>Micrococcales</taxon>
        <taxon>Microbacteriaceae</taxon>
        <taxon>Leucobacter</taxon>
    </lineage>
</organism>
<dbReference type="PANTHER" id="PTHR24421:SF10">
    <property type="entry name" value="NITRATE_NITRITE SENSOR PROTEIN NARQ"/>
    <property type="match status" value="1"/>
</dbReference>
<feature type="domain" description="Signal transduction histidine kinase subgroup 3 dimerisation and phosphoacceptor" evidence="12">
    <location>
        <begin position="223"/>
        <end position="288"/>
    </location>
</feature>
<keyword evidence="10" id="KW-0812">Transmembrane</keyword>
<evidence type="ECO:0000256" key="1">
    <source>
        <dbReference type="ARBA" id="ARBA00000085"/>
    </source>
</evidence>
<evidence type="ECO:0000256" key="5">
    <source>
        <dbReference type="ARBA" id="ARBA00022741"/>
    </source>
</evidence>
<dbReference type="GO" id="GO:0046983">
    <property type="term" value="F:protein dimerization activity"/>
    <property type="evidence" value="ECO:0007669"/>
    <property type="project" value="InterPro"/>
</dbReference>
<feature type="domain" description="Histidine kinase/HSP90-like ATPase" evidence="11">
    <location>
        <begin position="334"/>
        <end position="426"/>
    </location>
</feature>
<feature type="compositionally biased region" description="Pro residues" evidence="9">
    <location>
        <begin position="447"/>
        <end position="466"/>
    </location>
</feature>
<dbReference type="Proteomes" id="UP000668403">
    <property type="component" value="Unassembled WGS sequence"/>
</dbReference>
<dbReference type="GO" id="GO:0016020">
    <property type="term" value="C:membrane"/>
    <property type="evidence" value="ECO:0007669"/>
    <property type="project" value="InterPro"/>
</dbReference>
<dbReference type="Pfam" id="PF02518">
    <property type="entry name" value="HATPase_c"/>
    <property type="match status" value="1"/>
</dbReference>
<dbReference type="AlphaFoldDB" id="A0A939QB32"/>
<comment type="caution">
    <text evidence="13">The sequence shown here is derived from an EMBL/GenBank/DDBJ whole genome shotgun (WGS) entry which is preliminary data.</text>
</comment>
<reference evidence="13" key="1">
    <citation type="submission" date="2021-03" db="EMBL/GenBank/DDBJ databases">
        <title>Leucobacter chromiisoli sp. nov., isolated from chromium-containing soil of chemical plant.</title>
        <authorList>
            <person name="Xu Z."/>
        </authorList>
    </citation>
    <scope>NUCLEOTIDE SEQUENCE</scope>
    <source>
        <strain evidence="13">K 70/01</strain>
    </source>
</reference>
<keyword evidence="7" id="KW-0067">ATP-binding</keyword>
<evidence type="ECO:0000259" key="11">
    <source>
        <dbReference type="Pfam" id="PF02518"/>
    </source>
</evidence>
<protein>
    <recommendedName>
        <fullName evidence="2">histidine kinase</fullName>
        <ecNumber evidence="2">2.7.13.3</ecNumber>
    </recommendedName>
</protein>
<feature type="region of interest" description="Disordered" evidence="9">
    <location>
        <begin position="429"/>
        <end position="466"/>
    </location>
</feature>
<comment type="catalytic activity">
    <reaction evidence="1">
        <text>ATP + protein L-histidine = ADP + protein N-phospho-L-histidine.</text>
        <dbReference type="EC" id="2.7.13.3"/>
    </reaction>
</comment>
<evidence type="ECO:0000256" key="4">
    <source>
        <dbReference type="ARBA" id="ARBA00022679"/>
    </source>
</evidence>
<dbReference type="InterPro" id="IPR011712">
    <property type="entry name" value="Sig_transdc_His_kin_sub3_dim/P"/>
</dbReference>
<keyword evidence="8" id="KW-0902">Two-component regulatory system</keyword>
<accession>A0A939QB32</accession>
<feature type="transmembrane region" description="Helical" evidence="10">
    <location>
        <begin position="12"/>
        <end position="35"/>
    </location>
</feature>
<keyword evidence="10" id="KW-0472">Membrane</keyword>
<keyword evidence="4" id="KW-0808">Transferase</keyword>
<dbReference type="InterPro" id="IPR003594">
    <property type="entry name" value="HATPase_dom"/>
</dbReference>
<evidence type="ECO:0000256" key="9">
    <source>
        <dbReference type="SAM" id="MobiDB-lite"/>
    </source>
</evidence>
<dbReference type="EC" id="2.7.13.3" evidence="2"/>
<evidence type="ECO:0000313" key="14">
    <source>
        <dbReference type="Proteomes" id="UP000668403"/>
    </source>
</evidence>
<dbReference type="Gene3D" id="1.20.5.1930">
    <property type="match status" value="1"/>
</dbReference>
<evidence type="ECO:0000256" key="7">
    <source>
        <dbReference type="ARBA" id="ARBA00022840"/>
    </source>
</evidence>
<dbReference type="GO" id="GO:0000155">
    <property type="term" value="F:phosphorelay sensor kinase activity"/>
    <property type="evidence" value="ECO:0007669"/>
    <property type="project" value="InterPro"/>
</dbReference>
<proteinExistence type="predicted"/>
<dbReference type="Pfam" id="PF07730">
    <property type="entry name" value="HisKA_3"/>
    <property type="match status" value="1"/>
</dbReference>
<feature type="transmembrane region" description="Helical" evidence="10">
    <location>
        <begin position="120"/>
        <end position="140"/>
    </location>
</feature>
<dbReference type="InterPro" id="IPR036890">
    <property type="entry name" value="HATPase_C_sf"/>
</dbReference>
<dbReference type="GO" id="GO:0005524">
    <property type="term" value="F:ATP binding"/>
    <property type="evidence" value="ECO:0007669"/>
    <property type="project" value="UniProtKB-KW"/>
</dbReference>
<evidence type="ECO:0000256" key="8">
    <source>
        <dbReference type="ARBA" id="ARBA00023012"/>
    </source>
</evidence>
<dbReference type="SUPFAM" id="SSF55874">
    <property type="entry name" value="ATPase domain of HSP90 chaperone/DNA topoisomerase II/histidine kinase"/>
    <property type="match status" value="1"/>
</dbReference>